<name>A0A6U4NGA2_HEMAN</name>
<organism evidence="2">
    <name type="scientific">Hemiselmis andersenii</name>
    <name type="common">Cryptophyte alga</name>
    <dbReference type="NCBI Taxonomy" id="464988"/>
    <lineage>
        <taxon>Eukaryota</taxon>
        <taxon>Cryptophyceae</taxon>
        <taxon>Cryptomonadales</taxon>
        <taxon>Hemiselmidaceae</taxon>
        <taxon>Hemiselmis</taxon>
    </lineage>
</organism>
<dbReference type="AlphaFoldDB" id="A0A6U4NGA2"/>
<dbReference type="EMBL" id="HBFX01056469">
    <property type="protein sequence ID" value="CAD8982971.1"/>
    <property type="molecule type" value="Transcribed_RNA"/>
</dbReference>
<accession>A0A6U4NGA2</accession>
<dbReference type="Gene3D" id="2.60.120.590">
    <property type="entry name" value="Alpha-ketoglutarate-dependent dioxygenase AlkB-like"/>
    <property type="match status" value="1"/>
</dbReference>
<protein>
    <recommendedName>
        <fullName evidence="1">Alpha-ketoglutarate-dependent dioxygenase AlkB-like domain-containing protein</fullName>
    </recommendedName>
</protein>
<dbReference type="InterPro" id="IPR027450">
    <property type="entry name" value="AlkB-like"/>
</dbReference>
<dbReference type="InterPro" id="IPR037151">
    <property type="entry name" value="AlkB-like_sf"/>
</dbReference>
<sequence>MRLRALVDGSKELKLDEIFGNYYRPEAKLLNHTDGDNVLFSMSVALGDDCEFVIGAPTGRHPPRLSERTGKARTIAMKSGDAVFFDGGSVPHQVTRMFPGTAPAWWESAKVPNGSRCVVVFREKEEDFYHCKVQREGKQAWKKCA</sequence>
<proteinExistence type="predicted"/>
<dbReference type="Pfam" id="PF13532">
    <property type="entry name" value="2OG-FeII_Oxy_2"/>
    <property type="match status" value="1"/>
</dbReference>
<reference evidence="2" key="1">
    <citation type="submission" date="2021-01" db="EMBL/GenBank/DDBJ databases">
        <authorList>
            <person name="Corre E."/>
            <person name="Pelletier E."/>
            <person name="Niang G."/>
            <person name="Scheremetjew M."/>
            <person name="Finn R."/>
            <person name="Kale V."/>
            <person name="Holt S."/>
            <person name="Cochrane G."/>
            <person name="Meng A."/>
            <person name="Brown T."/>
            <person name="Cohen L."/>
        </authorList>
    </citation>
    <scope>NUCLEOTIDE SEQUENCE</scope>
    <source>
        <strain evidence="2">CCMP644</strain>
    </source>
</reference>
<feature type="domain" description="Alpha-ketoglutarate-dependent dioxygenase AlkB-like" evidence="1">
    <location>
        <begin position="12"/>
        <end position="122"/>
    </location>
</feature>
<dbReference type="SUPFAM" id="SSF51197">
    <property type="entry name" value="Clavaminate synthase-like"/>
    <property type="match status" value="1"/>
</dbReference>
<gene>
    <name evidence="2" type="ORF">HAND00432_LOCUS33981</name>
</gene>
<evidence type="ECO:0000259" key="1">
    <source>
        <dbReference type="Pfam" id="PF13532"/>
    </source>
</evidence>
<evidence type="ECO:0000313" key="2">
    <source>
        <dbReference type="EMBL" id="CAD8982971.1"/>
    </source>
</evidence>